<evidence type="ECO:0000259" key="11">
    <source>
        <dbReference type="Pfam" id="PF25879"/>
    </source>
</evidence>
<dbReference type="GO" id="GO:0006364">
    <property type="term" value="P:rRNA processing"/>
    <property type="evidence" value="ECO:0007669"/>
    <property type="project" value="TreeGrafter"/>
</dbReference>
<dbReference type="InterPro" id="IPR036236">
    <property type="entry name" value="Znf_C2H2_sf"/>
</dbReference>
<dbReference type="GO" id="GO:0005730">
    <property type="term" value="C:nucleolus"/>
    <property type="evidence" value="ECO:0007669"/>
    <property type="project" value="TreeGrafter"/>
</dbReference>
<dbReference type="GO" id="GO:0000122">
    <property type="term" value="P:negative regulation of transcription by RNA polymerase II"/>
    <property type="evidence" value="ECO:0007669"/>
    <property type="project" value="TreeGrafter"/>
</dbReference>
<dbReference type="InterPro" id="IPR058719">
    <property type="entry name" value="WHD_LYAR"/>
</dbReference>
<feature type="domain" description="Zinc finger C2H2 LYAR-type" evidence="10">
    <location>
        <begin position="30"/>
        <end position="57"/>
    </location>
</feature>
<feature type="compositionally biased region" description="Basic and acidic residues" evidence="9">
    <location>
        <begin position="160"/>
        <end position="196"/>
    </location>
</feature>
<keyword evidence="4 8" id="KW-0863">Zinc-finger</keyword>
<dbReference type="Gene3D" id="1.10.10.2100">
    <property type="match status" value="1"/>
</dbReference>
<keyword evidence="7" id="KW-0539">Nucleus</keyword>
<evidence type="ECO:0000256" key="4">
    <source>
        <dbReference type="ARBA" id="ARBA00022771"/>
    </source>
</evidence>
<dbReference type="WBParaSite" id="L893_g13041.t1">
    <property type="protein sequence ID" value="L893_g13041.t1"/>
    <property type="gene ID" value="L893_g13041"/>
</dbReference>
<dbReference type="GO" id="GO:0003677">
    <property type="term" value="F:DNA binding"/>
    <property type="evidence" value="ECO:0007669"/>
    <property type="project" value="InterPro"/>
</dbReference>
<dbReference type="Gene3D" id="3.30.1490.490">
    <property type="match status" value="1"/>
</dbReference>
<keyword evidence="2" id="KW-0479">Metal-binding</keyword>
<feature type="compositionally biased region" description="Basic and acidic residues" evidence="9">
    <location>
        <begin position="204"/>
        <end position="215"/>
    </location>
</feature>
<evidence type="ECO:0000256" key="7">
    <source>
        <dbReference type="ARBA" id="ARBA00023242"/>
    </source>
</evidence>
<evidence type="ECO:0000256" key="1">
    <source>
        <dbReference type="ARBA" id="ARBA00004123"/>
    </source>
</evidence>
<sequence>MVTFSCDTCGDTLKKNQVDKHMGRCRAFTFACIDCNVYFDRNSYREHIKCVSEDQRYGGKNYVAKENKGEVKQNLWVNQVQAAIDHGEVKQNLWVNQVQAAIDHVKDTSLKGLLNRIAEFDNIPRKEAKFINFLQNSMRIRDRNLCVKAWSAIDTEAKRLKAEEEEPKRLKAEEEERKKAEKEAKEAAEAKAKDNAEASNTETEDAKSQVEKEVDAEASDSTTESAKSFKWKKAIKRRLREADDGEMKIKKLRKVILSDYAVATQTEGAEEDDALKAVFAEKLDEAGVVVEGKVVKLSS</sequence>
<dbReference type="Pfam" id="PF08790">
    <property type="entry name" value="zf-LYAR"/>
    <property type="match status" value="1"/>
</dbReference>
<feature type="domain" description="Cell growth-regulating nucleolar protein-like winged helix" evidence="11">
    <location>
        <begin position="227"/>
        <end position="298"/>
    </location>
</feature>
<dbReference type="FunFam" id="3.30.1490.490:FF:000001">
    <property type="entry name" value="cell growth-regulating nucleolar protein-like"/>
    <property type="match status" value="1"/>
</dbReference>
<dbReference type="FunFam" id="1.10.10.2100:FF:000002">
    <property type="entry name" value="cell growth-regulating nucleolar protein-like"/>
    <property type="match status" value="1"/>
</dbReference>
<name>A0A1I7Y5U6_9BILA</name>
<protein>
    <submittedName>
        <fullName evidence="13">Zf-LYAR domain-containing protein</fullName>
    </submittedName>
</protein>
<dbReference type="GO" id="GO:0008270">
    <property type="term" value="F:zinc ion binding"/>
    <property type="evidence" value="ECO:0007669"/>
    <property type="project" value="UniProtKB-KW"/>
</dbReference>
<dbReference type="SUPFAM" id="SSF57667">
    <property type="entry name" value="beta-beta-alpha zinc fingers"/>
    <property type="match status" value="2"/>
</dbReference>
<evidence type="ECO:0000256" key="3">
    <source>
        <dbReference type="ARBA" id="ARBA00022737"/>
    </source>
</evidence>
<dbReference type="PROSITE" id="PS51804">
    <property type="entry name" value="ZF_C2HC_LYAR"/>
    <property type="match status" value="2"/>
</dbReference>
<dbReference type="PANTHER" id="PTHR13100:SF10">
    <property type="entry name" value="CELL GROWTH-REGULATING NUCLEOLAR PROTEIN"/>
    <property type="match status" value="1"/>
</dbReference>
<keyword evidence="12" id="KW-1185">Reference proteome</keyword>
<dbReference type="InterPro" id="IPR014898">
    <property type="entry name" value="Znf_C2H2_LYAR"/>
</dbReference>
<feature type="region of interest" description="Disordered" evidence="9">
    <location>
        <begin position="160"/>
        <end position="230"/>
    </location>
</feature>
<comment type="subcellular location">
    <subcellularLocation>
        <location evidence="1">Nucleus</location>
    </subcellularLocation>
</comment>
<evidence type="ECO:0000313" key="13">
    <source>
        <dbReference type="WBParaSite" id="L893_g13041.t1"/>
    </source>
</evidence>
<accession>A0A1I7Y5U6</accession>
<evidence type="ECO:0000256" key="2">
    <source>
        <dbReference type="ARBA" id="ARBA00022723"/>
    </source>
</evidence>
<proteinExistence type="predicted"/>
<dbReference type="AlphaFoldDB" id="A0A1I7Y5U6"/>
<evidence type="ECO:0000259" key="10">
    <source>
        <dbReference type="Pfam" id="PF08790"/>
    </source>
</evidence>
<evidence type="ECO:0000256" key="6">
    <source>
        <dbReference type="ARBA" id="ARBA00023054"/>
    </source>
</evidence>
<dbReference type="Pfam" id="PF25879">
    <property type="entry name" value="WHD_LYAR"/>
    <property type="match status" value="1"/>
</dbReference>
<dbReference type="Proteomes" id="UP000095287">
    <property type="component" value="Unplaced"/>
</dbReference>
<keyword evidence="6" id="KW-0175">Coiled coil</keyword>
<reference evidence="13" key="1">
    <citation type="submission" date="2016-11" db="UniProtKB">
        <authorList>
            <consortium name="WormBaseParasite"/>
        </authorList>
    </citation>
    <scope>IDENTIFICATION</scope>
</reference>
<keyword evidence="3" id="KW-0677">Repeat</keyword>
<keyword evidence="5" id="KW-0862">Zinc</keyword>
<evidence type="ECO:0000256" key="9">
    <source>
        <dbReference type="SAM" id="MobiDB-lite"/>
    </source>
</evidence>
<dbReference type="PANTHER" id="PTHR13100">
    <property type="entry name" value="CELL GROWTH-REGULATING NUCLEOLAR PROTEIN LYAR"/>
    <property type="match status" value="1"/>
</dbReference>
<organism evidence="12 13">
    <name type="scientific">Steinernema glaseri</name>
    <dbReference type="NCBI Taxonomy" id="37863"/>
    <lineage>
        <taxon>Eukaryota</taxon>
        <taxon>Metazoa</taxon>
        <taxon>Ecdysozoa</taxon>
        <taxon>Nematoda</taxon>
        <taxon>Chromadorea</taxon>
        <taxon>Rhabditida</taxon>
        <taxon>Tylenchina</taxon>
        <taxon>Panagrolaimomorpha</taxon>
        <taxon>Strongyloidoidea</taxon>
        <taxon>Steinernematidae</taxon>
        <taxon>Steinernema</taxon>
    </lineage>
</organism>
<evidence type="ECO:0000256" key="8">
    <source>
        <dbReference type="PROSITE-ProRule" id="PRU01145"/>
    </source>
</evidence>
<dbReference type="InterPro" id="IPR039999">
    <property type="entry name" value="LYAR"/>
</dbReference>
<evidence type="ECO:0000256" key="5">
    <source>
        <dbReference type="ARBA" id="ARBA00022833"/>
    </source>
</evidence>
<evidence type="ECO:0000313" key="12">
    <source>
        <dbReference type="Proteomes" id="UP000095287"/>
    </source>
</evidence>